<dbReference type="Gene3D" id="2.160.20.80">
    <property type="entry name" value="E3 ubiquitin-protein ligase SopA"/>
    <property type="match status" value="1"/>
</dbReference>
<keyword evidence="1" id="KW-0812">Transmembrane</keyword>
<evidence type="ECO:0000313" key="3">
    <source>
        <dbReference type="Proteomes" id="UP000032352"/>
    </source>
</evidence>
<keyword evidence="3" id="KW-1185">Reference proteome</keyword>
<name>A0AAE9ZBK1_9GAMM</name>
<accession>A0AAE9ZBK1</accession>
<reference evidence="2 3" key="2">
    <citation type="journal article" date="2022" name="Mar. Drugs">
        <title>Bioassay-Guided Fractionation Leads to the Detection of Cholic Acid Generated by the Rare Thalassomonas sp.</title>
        <authorList>
            <person name="Pheiffer F."/>
            <person name="Schneider Y.K."/>
            <person name="Hansen E.H."/>
            <person name="Andersen J.H."/>
            <person name="Isaksson J."/>
            <person name="Busche T."/>
            <person name="R C."/>
            <person name="Kalinowski J."/>
            <person name="Zyl L.V."/>
            <person name="Trindade M."/>
        </authorList>
    </citation>
    <scope>NUCLEOTIDE SEQUENCE [LARGE SCALE GENOMIC DNA]</scope>
    <source>
        <strain evidence="2 3">XOM25</strain>
    </source>
</reference>
<dbReference type="InterPro" id="IPR001646">
    <property type="entry name" value="5peptide_repeat"/>
</dbReference>
<dbReference type="AlphaFoldDB" id="A0AAE9ZBK1"/>
<evidence type="ECO:0000313" key="2">
    <source>
        <dbReference type="EMBL" id="WDE09109.1"/>
    </source>
</evidence>
<gene>
    <name evidence="2" type="ORF">SG34_030540</name>
</gene>
<keyword evidence="1" id="KW-0472">Membrane</keyword>
<reference evidence="2 3" key="1">
    <citation type="journal article" date="2015" name="Genome Announc.">
        <title>Draft Genome Sequences of Marine Isolates of Thalassomonas viridans and Thalassomonas actiniarum.</title>
        <authorList>
            <person name="Olonade I."/>
            <person name="van Zyl L.J."/>
            <person name="Trindade M."/>
        </authorList>
    </citation>
    <scope>NUCLEOTIDE SEQUENCE [LARGE SCALE GENOMIC DNA]</scope>
    <source>
        <strain evidence="2 3">XOM25</strain>
    </source>
</reference>
<proteinExistence type="predicted"/>
<dbReference type="KEGG" id="tvd:SG34_030540"/>
<feature type="transmembrane region" description="Helical" evidence="1">
    <location>
        <begin position="334"/>
        <end position="352"/>
    </location>
</feature>
<keyword evidence="1" id="KW-1133">Transmembrane helix</keyword>
<dbReference type="Proteomes" id="UP000032352">
    <property type="component" value="Chromosome pTvir"/>
</dbReference>
<dbReference type="RefSeq" id="WP_044842342.1">
    <property type="nucleotide sequence ID" value="NZ_CP059734.1"/>
</dbReference>
<dbReference type="EMBL" id="CP059734">
    <property type="protein sequence ID" value="WDE09109.1"/>
    <property type="molecule type" value="Genomic_DNA"/>
</dbReference>
<feature type="transmembrane region" description="Helical" evidence="1">
    <location>
        <begin position="395"/>
        <end position="421"/>
    </location>
</feature>
<sequence length="428" mass="49531">MNELTEKIETELQTPDNNVYYRLYLEGEDIWNRWARGAFSDEEAEEYGLGKVEPFSDKEKANLAAKLRVKLLPEYEDEIDFSYLHFGLITNFRGYVFPINVTFNGAVFNGIADFSKATFARPVDFTRAIFKEESAFHSTTFTTRTNFNEATFLGASDFTLSTFMRRAIFEESTFKGKVTTFREVTFKGQVEFSRVQFFEIVDFINSGFLGPADFDGTMFNSYSSFENSSFLAITDFSNGYFKQVPDFSGAKLHEGTTFYKRYFNRKNKNANSNGYAKFEDSYRILKKHMIDTNNHTMALKFYSYEQDERIKHLPLFKKTPLLLYKWMSGYGVSFVRPLIAIFMTILVFTLTYTKIYNSLSFMEALRFSTANMFPFASGSKLIISDVFRDPLLTNFIGTLQALTIIQSLVSLILLFFIGLWAKNTFQMK</sequence>
<evidence type="ECO:0000256" key="1">
    <source>
        <dbReference type="SAM" id="Phobius"/>
    </source>
</evidence>
<dbReference type="Pfam" id="PF13576">
    <property type="entry name" value="Pentapeptide_3"/>
    <property type="match status" value="2"/>
</dbReference>
<organism evidence="2 3">
    <name type="scientific">Thalassomonas viridans</name>
    <dbReference type="NCBI Taxonomy" id="137584"/>
    <lineage>
        <taxon>Bacteria</taxon>
        <taxon>Pseudomonadati</taxon>
        <taxon>Pseudomonadota</taxon>
        <taxon>Gammaproteobacteria</taxon>
        <taxon>Alteromonadales</taxon>
        <taxon>Colwelliaceae</taxon>
        <taxon>Thalassomonas</taxon>
    </lineage>
</organism>
<protein>
    <submittedName>
        <fullName evidence="2">Pentapeptide repeat-containing protein</fullName>
    </submittedName>
</protein>
<feature type="transmembrane region" description="Helical" evidence="1">
    <location>
        <begin position="364"/>
        <end position="383"/>
    </location>
</feature>